<dbReference type="RefSeq" id="WP_183344894.1">
    <property type="nucleotide sequence ID" value="NZ_BLXY01000001.1"/>
</dbReference>
<reference evidence="2" key="3">
    <citation type="submission" date="2022-04" db="EMBL/GenBank/DDBJ databases">
        <authorList>
            <person name="Liu G."/>
        </authorList>
    </citation>
    <scope>NUCLEOTIDE SEQUENCE</scope>
    <source>
        <strain evidence="2">RG22</strain>
    </source>
</reference>
<dbReference type="Gene3D" id="3.10.20.30">
    <property type="match status" value="1"/>
</dbReference>
<name>A0A6V8MRP0_9BACT</name>
<protein>
    <submittedName>
        <fullName evidence="2">MoaD/ThiS family protein</fullName>
    </submittedName>
</protein>
<reference evidence="3" key="1">
    <citation type="submission" date="2020-06" db="EMBL/GenBank/DDBJ databases">
        <title>Draft genomic sequecing of Geomonas sp. Red736.</title>
        <authorList>
            <person name="Itoh H."/>
            <person name="Xu Z.X."/>
            <person name="Ushijima N."/>
            <person name="Masuda Y."/>
            <person name="Shiratori Y."/>
            <person name="Senoo K."/>
        </authorList>
    </citation>
    <scope>NUCLEOTIDE SEQUENCE [LARGE SCALE GENOMIC DNA]</scope>
    <source>
        <strain evidence="3">Red736</strain>
    </source>
</reference>
<keyword evidence="4" id="KW-1185">Reference proteome</keyword>
<dbReference type="AlphaFoldDB" id="A0A6V8MRP0"/>
<proteinExistence type="predicted"/>
<dbReference type="InterPro" id="IPR003749">
    <property type="entry name" value="ThiS/MoaD-like"/>
</dbReference>
<reference evidence="1" key="2">
    <citation type="journal article" date="2021" name="Int. J. Syst. Evol. Microbiol.">
        <title>Geomonas silvestris sp. nov., Geomonas paludis sp. nov. and Geomonas limicola sp. nov., isolated from terrestrial environments, and emended description of the genus Geomonas.</title>
        <authorList>
            <person name="Itoh H."/>
            <person name="Xu Z."/>
            <person name="Masuda Y."/>
            <person name="Ushijima N."/>
            <person name="Hayakawa C."/>
            <person name="Shiratori Y."/>
            <person name="Senoo K."/>
        </authorList>
    </citation>
    <scope>NUCLEOTIDE SEQUENCE</scope>
    <source>
        <strain evidence="1">Red736</strain>
    </source>
</reference>
<dbReference type="Proteomes" id="UP000831485">
    <property type="component" value="Chromosome"/>
</dbReference>
<dbReference type="Pfam" id="PF02597">
    <property type="entry name" value="ThiS"/>
    <property type="match status" value="1"/>
</dbReference>
<dbReference type="InterPro" id="IPR012675">
    <property type="entry name" value="Beta-grasp_dom_sf"/>
</dbReference>
<evidence type="ECO:0000313" key="2">
    <source>
        <dbReference type="EMBL" id="UPU35761.1"/>
    </source>
</evidence>
<accession>A0A6V8MRP0</accession>
<dbReference type="EMBL" id="BLXY01000001">
    <property type="protein sequence ID" value="GFO62661.1"/>
    <property type="molecule type" value="Genomic_DNA"/>
</dbReference>
<evidence type="ECO:0000313" key="1">
    <source>
        <dbReference type="EMBL" id="GFO62661.1"/>
    </source>
</evidence>
<dbReference type="InterPro" id="IPR016155">
    <property type="entry name" value="Mopterin_synth/thiamin_S_b"/>
</dbReference>
<dbReference type="Proteomes" id="UP000568888">
    <property type="component" value="Unassembled WGS sequence"/>
</dbReference>
<organism evidence="1 3">
    <name type="scientific">Geomonas paludis</name>
    <dbReference type="NCBI Taxonomy" id="2740185"/>
    <lineage>
        <taxon>Bacteria</taxon>
        <taxon>Pseudomonadati</taxon>
        <taxon>Thermodesulfobacteriota</taxon>
        <taxon>Desulfuromonadia</taxon>
        <taxon>Geobacterales</taxon>
        <taxon>Geobacteraceae</taxon>
        <taxon>Geomonas</taxon>
    </lineage>
</organism>
<dbReference type="EMBL" id="CP096574">
    <property type="protein sequence ID" value="UPU35761.1"/>
    <property type="molecule type" value="Genomic_DNA"/>
</dbReference>
<dbReference type="SUPFAM" id="SSF54285">
    <property type="entry name" value="MoaD/ThiS"/>
    <property type="match status" value="1"/>
</dbReference>
<gene>
    <name evidence="1" type="ORF">GMPD_05800</name>
    <name evidence="2" type="ORF">M1B72_20325</name>
</gene>
<sequence length="74" mass="8107">MQIKVKLYASLRRQKFDEADWEITPDQKIASIVEQLGLARQDVGTVLVNGLHAGWDETVADGDVVSLLPRMGGG</sequence>
<evidence type="ECO:0000313" key="4">
    <source>
        <dbReference type="Proteomes" id="UP000831485"/>
    </source>
</evidence>
<evidence type="ECO:0000313" key="3">
    <source>
        <dbReference type="Proteomes" id="UP000568888"/>
    </source>
</evidence>